<evidence type="ECO:0000313" key="3">
    <source>
        <dbReference type="EMBL" id="TNV73958.1"/>
    </source>
</evidence>
<evidence type="ECO:0000256" key="1">
    <source>
        <dbReference type="SAM" id="Coils"/>
    </source>
</evidence>
<dbReference type="Proteomes" id="UP000785679">
    <property type="component" value="Unassembled WGS sequence"/>
</dbReference>
<accession>A0A8J8NF99</accession>
<keyword evidence="2" id="KW-0472">Membrane</keyword>
<sequence>MAKQYPSLDFRDSALPRIATGTTLLTILGTYTGHILYSVHHKDHEPPSHLLRKGVPSLSRQFKKAWFTVSLTCSLAFFSLNELAHWYFERSDFYHNYFTDYTISAYAVYRGLHPYLRRHELLQAYTTLQIRDKAQKYCLILCLIGLTMECYLALKRQSLILASLKLDDANICPYLLKDSDMLLLKRMIVAKQLPMWSFHKAHEGDIGSFVPIAIMHEAKRQEVEESNQEMNRKLSSAIKRLISTMGDGKRGL</sequence>
<keyword evidence="1" id="KW-0175">Coiled coil</keyword>
<evidence type="ECO:0000313" key="4">
    <source>
        <dbReference type="Proteomes" id="UP000785679"/>
    </source>
</evidence>
<organism evidence="3 4">
    <name type="scientific">Halteria grandinella</name>
    <dbReference type="NCBI Taxonomy" id="5974"/>
    <lineage>
        <taxon>Eukaryota</taxon>
        <taxon>Sar</taxon>
        <taxon>Alveolata</taxon>
        <taxon>Ciliophora</taxon>
        <taxon>Intramacronucleata</taxon>
        <taxon>Spirotrichea</taxon>
        <taxon>Stichotrichia</taxon>
        <taxon>Sporadotrichida</taxon>
        <taxon>Halteriidae</taxon>
        <taxon>Halteria</taxon>
    </lineage>
</organism>
<dbReference type="EMBL" id="RRYP01017775">
    <property type="protein sequence ID" value="TNV73958.1"/>
    <property type="molecule type" value="Genomic_DNA"/>
</dbReference>
<gene>
    <name evidence="3" type="ORF">FGO68_gene1943</name>
</gene>
<reference evidence="3" key="1">
    <citation type="submission" date="2019-06" db="EMBL/GenBank/DDBJ databases">
        <authorList>
            <person name="Zheng W."/>
        </authorList>
    </citation>
    <scope>NUCLEOTIDE SEQUENCE</scope>
    <source>
        <strain evidence="3">QDHG01</strain>
    </source>
</reference>
<name>A0A8J8NF99_HALGN</name>
<dbReference type="AlphaFoldDB" id="A0A8J8NF99"/>
<protein>
    <submittedName>
        <fullName evidence="3">Uncharacterized protein</fullName>
    </submittedName>
</protein>
<keyword evidence="2" id="KW-1133">Transmembrane helix</keyword>
<feature type="coiled-coil region" evidence="1">
    <location>
        <begin position="213"/>
        <end position="240"/>
    </location>
</feature>
<comment type="caution">
    <text evidence="3">The sequence shown here is derived from an EMBL/GenBank/DDBJ whole genome shotgun (WGS) entry which is preliminary data.</text>
</comment>
<proteinExistence type="predicted"/>
<keyword evidence="2" id="KW-0812">Transmembrane</keyword>
<feature type="transmembrane region" description="Helical" evidence="2">
    <location>
        <begin position="134"/>
        <end position="154"/>
    </location>
</feature>
<feature type="transmembrane region" description="Helical" evidence="2">
    <location>
        <begin position="65"/>
        <end position="88"/>
    </location>
</feature>
<evidence type="ECO:0000256" key="2">
    <source>
        <dbReference type="SAM" id="Phobius"/>
    </source>
</evidence>
<keyword evidence="4" id="KW-1185">Reference proteome</keyword>